<feature type="chain" id="PRO_5002416976" description="Lipoprotein" evidence="1">
    <location>
        <begin position="25"/>
        <end position="127"/>
    </location>
</feature>
<reference evidence="2 3" key="1">
    <citation type="journal article" date="2015" name="Sci. Rep.">
        <title>Unraveling adaptation of Pontibacter korlensis to radiation and infertility in desert through complete genome and comparative transcriptomic analysis.</title>
        <authorList>
            <person name="Dai J."/>
            <person name="Dai W."/>
            <person name="Qiu C."/>
            <person name="Yang Z."/>
            <person name="Zhang Y."/>
            <person name="Zhou M."/>
            <person name="Zhang L."/>
            <person name="Fang C."/>
            <person name="Gao Q."/>
            <person name="Yang Q."/>
            <person name="Li X."/>
            <person name="Wang Z."/>
            <person name="Wang Z."/>
            <person name="Jia Z."/>
            <person name="Chen X."/>
        </authorList>
    </citation>
    <scope>NUCLEOTIDE SEQUENCE [LARGE SCALE GENOMIC DNA]</scope>
    <source>
        <strain evidence="2 3">X14-1T</strain>
    </source>
</reference>
<proteinExistence type="predicted"/>
<evidence type="ECO:0000313" key="3">
    <source>
        <dbReference type="Proteomes" id="UP000033109"/>
    </source>
</evidence>
<dbReference type="STRING" id="400092.PKOR_08200"/>
<name>A0A0E3ZFV7_9BACT</name>
<evidence type="ECO:0008006" key="4">
    <source>
        <dbReference type="Google" id="ProtNLM"/>
    </source>
</evidence>
<dbReference type="HOGENOM" id="CLU_1968531_0_0_10"/>
<organism evidence="2 3">
    <name type="scientific">Pontibacter korlensis</name>
    <dbReference type="NCBI Taxonomy" id="400092"/>
    <lineage>
        <taxon>Bacteria</taxon>
        <taxon>Pseudomonadati</taxon>
        <taxon>Bacteroidota</taxon>
        <taxon>Cytophagia</taxon>
        <taxon>Cytophagales</taxon>
        <taxon>Hymenobacteraceae</taxon>
        <taxon>Pontibacter</taxon>
    </lineage>
</organism>
<feature type="signal peptide" evidence="1">
    <location>
        <begin position="1"/>
        <end position="24"/>
    </location>
</feature>
<dbReference type="PATRIC" id="fig|400092.3.peg.1810"/>
<keyword evidence="3" id="KW-1185">Reference proteome</keyword>
<accession>A0A0E3ZFV7</accession>
<dbReference type="PROSITE" id="PS51257">
    <property type="entry name" value="PROKAR_LIPOPROTEIN"/>
    <property type="match status" value="1"/>
</dbReference>
<keyword evidence="1" id="KW-0732">Signal</keyword>
<dbReference type="OrthoDB" id="853431at2"/>
<dbReference type="Proteomes" id="UP000033109">
    <property type="component" value="Chromosome"/>
</dbReference>
<sequence length="127" mass="13603">MKSLCYIILLYLCLALLAAGCSKSAPMPICTVAEVVAQDCEAGWYVLKLEDNSEETAEKTGSYVGQLRGGYVTTNTLPEEYRQIGVKVSLRLELNGSDGPRCAATALMHPAVKIVDVCEGTVSVTAR</sequence>
<evidence type="ECO:0000256" key="1">
    <source>
        <dbReference type="SAM" id="SignalP"/>
    </source>
</evidence>
<dbReference type="EMBL" id="CP009621">
    <property type="protein sequence ID" value="AKD03105.1"/>
    <property type="molecule type" value="Genomic_DNA"/>
</dbReference>
<protein>
    <recommendedName>
        <fullName evidence="4">Lipoprotein</fullName>
    </recommendedName>
</protein>
<gene>
    <name evidence="2" type="ORF">PKOR_08200</name>
</gene>
<dbReference type="AlphaFoldDB" id="A0A0E3ZFV7"/>
<dbReference type="RefSeq" id="WP_046310128.1">
    <property type="nucleotide sequence ID" value="NZ_CBCSCY010000004.1"/>
</dbReference>
<evidence type="ECO:0000313" key="2">
    <source>
        <dbReference type="EMBL" id="AKD03105.1"/>
    </source>
</evidence>
<dbReference type="KEGG" id="pko:PKOR_08200"/>